<dbReference type="STRING" id="1117943.SFHH103_01588"/>
<name>G9A755_SINF1</name>
<dbReference type="EMBL" id="HE616890">
    <property type="protein sequence ID" value="CCE96085.1"/>
    <property type="molecule type" value="Genomic_DNA"/>
</dbReference>
<dbReference type="PANTHER" id="PTHR42815:SF2">
    <property type="entry name" value="FAD-BINDING, PUTATIVE (AFU_ORTHOLOGUE AFUA_6G07600)-RELATED"/>
    <property type="match status" value="1"/>
</dbReference>
<dbReference type="HOGENOM" id="CLU_085054_0_0_5"/>
<feature type="domain" description="Pyridoxamine 5'-phosphate oxidase N-terminal" evidence="1">
    <location>
        <begin position="113"/>
        <end position="232"/>
    </location>
</feature>
<evidence type="ECO:0000313" key="3">
    <source>
        <dbReference type="Proteomes" id="UP000007735"/>
    </source>
</evidence>
<dbReference type="PATRIC" id="fig|380.5.peg.1683"/>
<dbReference type="InterPro" id="IPR011576">
    <property type="entry name" value="Pyridox_Oxase_N"/>
</dbReference>
<evidence type="ECO:0000259" key="1">
    <source>
        <dbReference type="Pfam" id="PF01243"/>
    </source>
</evidence>
<reference evidence="2 3" key="1">
    <citation type="journal article" date="2012" name="J. Bacteriol.">
        <title>Genome sequence of the soybean symbiont Sinorhizobium fredii HH103.</title>
        <authorList>
            <person name="Weidner S."/>
            <person name="Becker A."/>
            <person name="Bonilla I."/>
            <person name="Jaenicke S."/>
            <person name="Lloret J."/>
            <person name="Margaret I."/>
            <person name="Puhler A."/>
            <person name="Ruiz-Sainz J.E."/>
            <person name="Schneiker-Bekel S."/>
            <person name="Szczepanowski R."/>
            <person name="Vinardell J.M."/>
            <person name="Zehner S."/>
            <person name="Gottfert M."/>
        </authorList>
    </citation>
    <scope>NUCLEOTIDE SEQUENCE [LARGE SCALE GENOMIC DNA]</scope>
    <source>
        <strain evidence="2 3">HH103</strain>
    </source>
</reference>
<dbReference type="AlphaFoldDB" id="G9A755"/>
<dbReference type="PANTHER" id="PTHR42815">
    <property type="entry name" value="FAD-BINDING, PUTATIVE (AFU_ORTHOLOGUE AFUA_6G07600)-RELATED"/>
    <property type="match status" value="1"/>
</dbReference>
<dbReference type="NCBIfam" id="TIGR04025">
    <property type="entry name" value="PPOX_FMN_DR2398"/>
    <property type="match status" value="1"/>
</dbReference>
<evidence type="ECO:0000313" key="2">
    <source>
        <dbReference type="EMBL" id="CCE96085.1"/>
    </source>
</evidence>
<dbReference type="Gene3D" id="2.30.110.10">
    <property type="entry name" value="Electron Transport, Fmn-binding Protein, Chain A"/>
    <property type="match status" value="1"/>
</dbReference>
<proteinExistence type="predicted"/>
<dbReference type="KEGG" id="sfh:SFHH103_01588"/>
<dbReference type="InterPro" id="IPR012349">
    <property type="entry name" value="Split_barrel_FMN-bd"/>
</dbReference>
<dbReference type="Proteomes" id="UP000007735">
    <property type="component" value="Chromosome"/>
</dbReference>
<dbReference type="Pfam" id="PF01243">
    <property type="entry name" value="PNPOx_N"/>
    <property type="match status" value="1"/>
</dbReference>
<protein>
    <recommendedName>
        <fullName evidence="1">Pyridoxamine 5'-phosphate oxidase N-terminal domain-containing protein</fullName>
    </recommendedName>
</protein>
<organism evidence="2 3">
    <name type="scientific">Sinorhizobium fredii (strain HH103)</name>
    <dbReference type="NCBI Taxonomy" id="1117943"/>
    <lineage>
        <taxon>Bacteria</taxon>
        <taxon>Pseudomonadati</taxon>
        <taxon>Pseudomonadota</taxon>
        <taxon>Alphaproteobacteria</taxon>
        <taxon>Hyphomicrobiales</taxon>
        <taxon>Rhizobiaceae</taxon>
        <taxon>Sinorhizobium/Ensifer group</taxon>
        <taxon>Sinorhizobium</taxon>
    </lineage>
</organism>
<dbReference type="SUPFAM" id="SSF50475">
    <property type="entry name" value="FMN-binding split barrel"/>
    <property type="match status" value="1"/>
</dbReference>
<dbReference type="eggNOG" id="COG3576">
    <property type="taxonomic scope" value="Bacteria"/>
</dbReference>
<sequence length="285" mass="31455">MRGATVRSVRMSNCIGRTALATVALFLRPWSFRRSSLSLAKLKKGLVSERLHDVVIGTSCYSPKPARGDRASVHAWIAGLENEMTIIRTVEELKTFYGEAAEASIVKVANALTVEYRQMIEVSPFAALATVGPEGLDCSPRGDDLAVVRIADDRTVLMPDWRGNNRIDSLVNIVRDPRMALLFLVPGSNTTMRINGTAVVSVDPALIESFEVDGKHPRTVVVITINEVYFQCARALLRSQLWNPERFVEPASLPTPGALLKAAKADFDKDAYDRDWPGRAAKTMW</sequence>
<dbReference type="InterPro" id="IPR024029">
    <property type="entry name" value="Pyridox_Oxase_FMN-dep"/>
</dbReference>
<gene>
    <name evidence="2" type="ordered locus">SFHH103_01588</name>
</gene>
<accession>G9A755</accession>